<evidence type="ECO:0000259" key="3">
    <source>
        <dbReference type="PROSITE" id="PS50011"/>
    </source>
</evidence>
<dbReference type="InterPro" id="IPR011990">
    <property type="entry name" value="TPR-like_helical_dom_sf"/>
</dbReference>
<dbReference type="SMART" id="SM00028">
    <property type="entry name" value="TPR"/>
    <property type="match status" value="4"/>
</dbReference>
<dbReference type="GO" id="GO:0005737">
    <property type="term" value="C:cytoplasm"/>
    <property type="evidence" value="ECO:0007669"/>
    <property type="project" value="TreeGrafter"/>
</dbReference>
<dbReference type="Gene3D" id="3.30.200.20">
    <property type="entry name" value="Phosphorylase Kinase, domain 1"/>
    <property type="match status" value="1"/>
</dbReference>
<dbReference type="SUPFAM" id="SSF56112">
    <property type="entry name" value="Protein kinase-like (PK-like)"/>
    <property type="match status" value="1"/>
</dbReference>
<dbReference type="PANTHER" id="PTHR16305">
    <property type="entry name" value="TESTICULAR SOLUBLE ADENYLYL CYCLASE"/>
    <property type="match status" value="1"/>
</dbReference>
<dbReference type="CDD" id="cd14014">
    <property type="entry name" value="STKc_PknB_like"/>
    <property type="match status" value="1"/>
</dbReference>
<reference evidence="4 5" key="1">
    <citation type="submission" date="2014-02" db="EMBL/GenBank/DDBJ databases">
        <title>The small core and large imbalanced accessory genome model reveals a collaborative survival strategy of Sorangium cellulosum strains in nature.</title>
        <authorList>
            <person name="Han K."/>
            <person name="Peng R."/>
            <person name="Blom J."/>
            <person name="Li Y.-Z."/>
        </authorList>
    </citation>
    <scope>NUCLEOTIDE SEQUENCE [LARGE SCALE GENOMIC DNA]</scope>
    <source>
        <strain evidence="4 5">So0008-312</strain>
    </source>
</reference>
<evidence type="ECO:0000313" key="4">
    <source>
        <dbReference type="EMBL" id="KYF69107.1"/>
    </source>
</evidence>
<accession>A0A150QM89</accession>
<dbReference type="EMBL" id="JEMA01000500">
    <property type="protein sequence ID" value="KYF69107.1"/>
    <property type="molecule type" value="Genomic_DNA"/>
</dbReference>
<dbReference type="OrthoDB" id="5476413at2"/>
<dbReference type="Pfam" id="PF00069">
    <property type="entry name" value="Pkinase"/>
    <property type="match status" value="1"/>
</dbReference>
<dbReference type="InterPro" id="IPR041664">
    <property type="entry name" value="AAA_16"/>
</dbReference>
<evidence type="ECO:0000256" key="2">
    <source>
        <dbReference type="ARBA" id="ARBA00022840"/>
    </source>
</evidence>
<keyword evidence="1" id="KW-0547">Nucleotide-binding</keyword>
<dbReference type="Gene3D" id="1.10.510.10">
    <property type="entry name" value="Transferase(Phosphotransferase) domain 1"/>
    <property type="match status" value="1"/>
</dbReference>
<dbReference type="InterPro" id="IPR027417">
    <property type="entry name" value="P-loop_NTPase"/>
</dbReference>
<organism evidence="4 5">
    <name type="scientific">Sorangium cellulosum</name>
    <name type="common">Polyangium cellulosum</name>
    <dbReference type="NCBI Taxonomy" id="56"/>
    <lineage>
        <taxon>Bacteria</taxon>
        <taxon>Pseudomonadati</taxon>
        <taxon>Myxococcota</taxon>
        <taxon>Polyangia</taxon>
        <taxon>Polyangiales</taxon>
        <taxon>Polyangiaceae</taxon>
        <taxon>Sorangium</taxon>
    </lineage>
</organism>
<dbReference type="Pfam" id="PF13191">
    <property type="entry name" value="AAA_16"/>
    <property type="match status" value="1"/>
</dbReference>
<dbReference type="PROSITE" id="PS00108">
    <property type="entry name" value="PROTEIN_KINASE_ST"/>
    <property type="match status" value="1"/>
</dbReference>
<dbReference type="SUPFAM" id="SSF52540">
    <property type="entry name" value="P-loop containing nucleoside triphosphate hydrolases"/>
    <property type="match status" value="1"/>
</dbReference>
<sequence length="1295" mass="138718">MRVGDVIDRRFQIERLASSGGMGDVYRAVDLTTNETVALKVLQRRGLQEAVRFAREAEALEALTALRHPGIVRYIAHGATEAGQPFLAMQWLAGETLTERLARKPLTMSESLALVSTLASTLGVIHRAGLVHRDLKPSNLLLPGGAVEGVTLIDFGVVRLGTIDRHLTMPGTMLGTPGYMAPEQARSEPVIDARADVFSLGCVLFKCLTGRSAFQGADGLSVLIKVILEDPPRLRELRGDIPEALDDLVARMLAKAPQARPRDGDAVAAELLALDELGAGAVSSRPMNTVRGSEITTNERKMMCIVLARDVTGDAEATRSQEEDLERSKALIAVAERYQGELEILESRSPLIVLTGGGAPTDLAAQAARCALALNALLGCVPVALVTGRAEISARLPVGELIDRAVHLLPPARAPAGADAVRMDEVTAGLLGSRFDVTRDKGGLRLHGEREALATTPPLLGRPTPCVGRDRELALLEAAFSHCVEESTPSAVLVTAPAGAGKSRLRTELLRRLRDRGEEIEVWFGRGDPISAGSAFALLAPALRRAIGLFDGEPIEARQRKIRARVERYGQGDSARTAAFLGELLGVPFPDGDSVQLMAARRSPVLMSDQIRLAWEELVRAECSARPVLLVLEDLHWGDLPSVMLVDSALRNLGDQRLMVLALGRPEVHELFPKLWAGRGVHEVQLSGLPRRASERLVRQVLGEDVAPELLAMIVDRADGNAFYLEEQLRAVADGKGADLPETVLAMVQARIEALDVEARRVLRAASVFGQTFWQGGVSALVGGGQVASKLVELEQREVIARRGEGSLPGEVEYSFQHAIVREAAYGMLTEGDRRLGHRLAGNWLSRAGAADAMALAEHFERGGELSRAASAYCRAAEQALRAQDLAAAIERAERGIACGPTPHTLGALRLVEAEAHVWRGELALAEQRGIEAVDRLQAGSAAWFSALKQVAVAAGKLGGFERVERWMSVAQAAEAAAEGALVAKHMCLGEGALLLVFGGRYAFADALIEAVEGDGTDLAEREVEVAARLHEVRSVRALVNGDPGACLAGLRAALAAFERAGDRGNACAVRMNVGYMHAELGDFAGAEEVLRSALAGAEGMGLHELVAATLSNLGHVLGYQGRIDEAQRTEREAIALSQRLGDPRQEGSARTYLARIALIARDYEGAEREARTAAEVLQSAPPLRAAAVAERARALLEMGRFDEGLSAAGEAFSMLRAIGAIEEGESSVRLVYAEALAANGMEADCAAAIAAARERLLERAGKISDPVWRERFLTLPDNRKTLAMAERWLEHRTA</sequence>
<dbReference type="PROSITE" id="PS50011">
    <property type="entry name" value="PROTEIN_KINASE_DOM"/>
    <property type="match status" value="1"/>
</dbReference>
<name>A0A150QM89_SORCE</name>
<proteinExistence type="predicted"/>
<keyword evidence="4" id="KW-0418">Kinase</keyword>
<gene>
    <name evidence="4" type="ORF">BE15_44270</name>
</gene>
<evidence type="ECO:0000313" key="5">
    <source>
        <dbReference type="Proteomes" id="UP000075260"/>
    </source>
</evidence>
<dbReference type="SMART" id="SM00220">
    <property type="entry name" value="S_TKc"/>
    <property type="match status" value="1"/>
</dbReference>
<dbReference type="InterPro" id="IPR011009">
    <property type="entry name" value="Kinase-like_dom_sf"/>
</dbReference>
<dbReference type="InterPro" id="IPR008271">
    <property type="entry name" value="Ser/Thr_kinase_AS"/>
</dbReference>
<feature type="domain" description="Protein kinase" evidence="3">
    <location>
        <begin position="11"/>
        <end position="272"/>
    </location>
</feature>
<dbReference type="SUPFAM" id="SSF48452">
    <property type="entry name" value="TPR-like"/>
    <property type="match status" value="1"/>
</dbReference>
<keyword evidence="2" id="KW-0067">ATP-binding</keyword>
<dbReference type="PANTHER" id="PTHR16305:SF28">
    <property type="entry name" value="GUANYLATE CYCLASE DOMAIN-CONTAINING PROTEIN"/>
    <property type="match status" value="1"/>
</dbReference>
<dbReference type="Proteomes" id="UP000075260">
    <property type="component" value="Unassembled WGS sequence"/>
</dbReference>
<comment type="caution">
    <text evidence="4">The sequence shown here is derived from an EMBL/GenBank/DDBJ whole genome shotgun (WGS) entry which is preliminary data.</text>
</comment>
<dbReference type="GO" id="GO:0005524">
    <property type="term" value="F:ATP binding"/>
    <property type="evidence" value="ECO:0007669"/>
    <property type="project" value="UniProtKB-KW"/>
</dbReference>
<dbReference type="RefSeq" id="WP_061608644.1">
    <property type="nucleotide sequence ID" value="NZ_JEMA01000500.1"/>
</dbReference>
<protein>
    <submittedName>
        <fullName evidence="4">Protein kinase</fullName>
    </submittedName>
</protein>
<dbReference type="GO" id="GO:0004672">
    <property type="term" value="F:protein kinase activity"/>
    <property type="evidence" value="ECO:0007669"/>
    <property type="project" value="InterPro"/>
</dbReference>
<dbReference type="GO" id="GO:0004016">
    <property type="term" value="F:adenylate cyclase activity"/>
    <property type="evidence" value="ECO:0007669"/>
    <property type="project" value="TreeGrafter"/>
</dbReference>
<dbReference type="InterPro" id="IPR000719">
    <property type="entry name" value="Prot_kinase_dom"/>
</dbReference>
<keyword evidence="4" id="KW-0808">Transferase</keyword>
<evidence type="ECO:0000256" key="1">
    <source>
        <dbReference type="ARBA" id="ARBA00022741"/>
    </source>
</evidence>
<dbReference type="Gene3D" id="1.25.40.10">
    <property type="entry name" value="Tetratricopeptide repeat domain"/>
    <property type="match status" value="1"/>
</dbReference>
<dbReference type="InterPro" id="IPR019734">
    <property type="entry name" value="TPR_rpt"/>
</dbReference>